<keyword evidence="1" id="KW-0732">Signal</keyword>
<dbReference type="EMBL" id="JBBWRZ010000008">
    <property type="protein sequence ID" value="KAK8230416.1"/>
    <property type="molecule type" value="Genomic_DNA"/>
</dbReference>
<name>A0ABR1YHN8_9PEZI</name>
<dbReference type="Proteomes" id="UP001492380">
    <property type="component" value="Unassembled WGS sequence"/>
</dbReference>
<evidence type="ECO:0000313" key="3">
    <source>
        <dbReference type="Proteomes" id="UP001492380"/>
    </source>
</evidence>
<reference evidence="2 3" key="1">
    <citation type="submission" date="2024-04" db="EMBL/GenBank/DDBJ databases">
        <title>Phyllosticta paracitricarpa is synonymous to the EU quarantine fungus P. citricarpa based on phylogenomic analyses.</title>
        <authorList>
            <consortium name="Lawrence Berkeley National Laboratory"/>
            <person name="Van Ingen-Buijs V.A."/>
            <person name="Van Westerhoven A.C."/>
            <person name="Haridas S."/>
            <person name="Skiadas P."/>
            <person name="Martin F."/>
            <person name="Groenewald J.Z."/>
            <person name="Crous P.W."/>
            <person name="Seidl M.F."/>
        </authorList>
    </citation>
    <scope>NUCLEOTIDE SEQUENCE [LARGE SCALE GENOMIC DNA]</scope>
    <source>
        <strain evidence="2 3">CBS 123374</strain>
    </source>
</reference>
<accession>A0ABR1YHN8</accession>
<organism evidence="2 3">
    <name type="scientific">Phyllosticta capitalensis</name>
    <dbReference type="NCBI Taxonomy" id="121624"/>
    <lineage>
        <taxon>Eukaryota</taxon>
        <taxon>Fungi</taxon>
        <taxon>Dikarya</taxon>
        <taxon>Ascomycota</taxon>
        <taxon>Pezizomycotina</taxon>
        <taxon>Dothideomycetes</taxon>
        <taxon>Dothideomycetes incertae sedis</taxon>
        <taxon>Botryosphaeriales</taxon>
        <taxon>Phyllostictaceae</taxon>
        <taxon>Phyllosticta</taxon>
    </lineage>
</organism>
<proteinExistence type="predicted"/>
<keyword evidence="3" id="KW-1185">Reference proteome</keyword>
<protein>
    <submittedName>
        <fullName evidence="2">Uncharacterized protein</fullName>
    </submittedName>
</protein>
<feature type="chain" id="PRO_5047443433" evidence="1">
    <location>
        <begin position="20"/>
        <end position="70"/>
    </location>
</feature>
<feature type="signal peptide" evidence="1">
    <location>
        <begin position="1"/>
        <end position="19"/>
    </location>
</feature>
<sequence>MKLTAFLATIVAATMAAAAAVPAPAPVPEALLQKRCLAKGVECIDDVNNCCDGYVCAENKGLGTLTCGGV</sequence>
<evidence type="ECO:0000313" key="2">
    <source>
        <dbReference type="EMBL" id="KAK8230416.1"/>
    </source>
</evidence>
<gene>
    <name evidence="2" type="ORF">HDK90DRAFT_512558</name>
</gene>
<comment type="caution">
    <text evidence="2">The sequence shown here is derived from an EMBL/GenBank/DDBJ whole genome shotgun (WGS) entry which is preliminary data.</text>
</comment>
<evidence type="ECO:0000256" key="1">
    <source>
        <dbReference type="SAM" id="SignalP"/>
    </source>
</evidence>